<dbReference type="Pfam" id="PF02635">
    <property type="entry name" value="DsrE"/>
    <property type="match status" value="1"/>
</dbReference>
<organism evidence="2 3">
    <name type="scientific">Cocleimonas flava</name>
    <dbReference type="NCBI Taxonomy" id="634765"/>
    <lineage>
        <taxon>Bacteria</taxon>
        <taxon>Pseudomonadati</taxon>
        <taxon>Pseudomonadota</taxon>
        <taxon>Gammaproteobacteria</taxon>
        <taxon>Thiotrichales</taxon>
        <taxon>Thiotrichaceae</taxon>
        <taxon>Cocleimonas</taxon>
    </lineage>
</organism>
<evidence type="ECO:0000256" key="1">
    <source>
        <dbReference type="SAM" id="SignalP"/>
    </source>
</evidence>
<keyword evidence="3" id="KW-1185">Reference proteome</keyword>
<evidence type="ECO:0000313" key="3">
    <source>
        <dbReference type="Proteomes" id="UP000294887"/>
    </source>
</evidence>
<feature type="chain" id="PRO_5020386651" evidence="1">
    <location>
        <begin position="31"/>
        <end position="176"/>
    </location>
</feature>
<dbReference type="AlphaFoldDB" id="A0A4R1EX95"/>
<feature type="signal peptide" evidence="1">
    <location>
        <begin position="1"/>
        <end position="30"/>
    </location>
</feature>
<comment type="caution">
    <text evidence="2">The sequence shown here is derived from an EMBL/GenBank/DDBJ whole genome shotgun (WGS) entry which is preliminary data.</text>
</comment>
<gene>
    <name evidence="2" type="ORF">EV695_2426</name>
</gene>
<accession>A0A4R1EX95</accession>
<dbReference type="RefSeq" id="WP_131906226.1">
    <property type="nucleotide sequence ID" value="NZ_BAAAFU010000006.1"/>
</dbReference>
<dbReference type="Gene3D" id="3.40.1260.10">
    <property type="entry name" value="DsrEFH-like"/>
    <property type="match status" value="1"/>
</dbReference>
<dbReference type="InterPro" id="IPR027396">
    <property type="entry name" value="DsrEFH-like"/>
</dbReference>
<dbReference type="InterPro" id="IPR003787">
    <property type="entry name" value="Sulphur_relay_DsrE/F-like"/>
</dbReference>
<proteinExistence type="predicted"/>
<sequence>MLKTHKLKVIFLFTFSLLSALFIASTNVFANNDKTTSVTQDSLQIAEILSHTKSPDGIVFELIGSENNDYLPNALEKIEDYKKQLQAKFPELDIAVVSHGAEQFKLTKNKASKSKKSHTLVQRLVAADVPVYICETHASWRGVTPEDFPEYITPTPQGPTQIRQYQELGYTLVVVE</sequence>
<reference evidence="2 3" key="1">
    <citation type="submission" date="2019-03" db="EMBL/GenBank/DDBJ databases">
        <title>Genomic Encyclopedia of Type Strains, Phase IV (KMG-IV): sequencing the most valuable type-strain genomes for metagenomic binning, comparative biology and taxonomic classification.</title>
        <authorList>
            <person name="Goeker M."/>
        </authorList>
    </citation>
    <scope>NUCLEOTIDE SEQUENCE [LARGE SCALE GENOMIC DNA]</scope>
    <source>
        <strain evidence="2 3">DSM 24830</strain>
    </source>
</reference>
<keyword evidence="1" id="KW-0732">Signal</keyword>
<name>A0A4R1EX95_9GAMM</name>
<dbReference type="OrthoDB" id="5786769at2"/>
<dbReference type="EMBL" id="SMFQ01000004">
    <property type="protein sequence ID" value="TCJ84469.1"/>
    <property type="molecule type" value="Genomic_DNA"/>
</dbReference>
<evidence type="ECO:0000313" key="2">
    <source>
        <dbReference type="EMBL" id="TCJ84469.1"/>
    </source>
</evidence>
<dbReference type="SUPFAM" id="SSF75169">
    <property type="entry name" value="DsrEFH-like"/>
    <property type="match status" value="1"/>
</dbReference>
<protein>
    <submittedName>
        <fullName evidence="2">Intracellular sulfur oxidation DsrE/DsrF family protein</fullName>
    </submittedName>
</protein>
<dbReference type="Proteomes" id="UP000294887">
    <property type="component" value="Unassembled WGS sequence"/>
</dbReference>